<dbReference type="Proteomes" id="UP000054485">
    <property type="component" value="Unassembled WGS sequence"/>
</dbReference>
<dbReference type="InParanoid" id="A0A0D0AZ06"/>
<organism evidence="1 2">
    <name type="scientific">Suillus luteus UH-Slu-Lm8-n1</name>
    <dbReference type="NCBI Taxonomy" id="930992"/>
    <lineage>
        <taxon>Eukaryota</taxon>
        <taxon>Fungi</taxon>
        <taxon>Dikarya</taxon>
        <taxon>Basidiomycota</taxon>
        <taxon>Agaricomycotina</taxon>
        <taxon>Agaricomycetes</taxon>
        <taxon>Agaricomycetidae</taxon>
        <taxon>Boletales</taxon>
        <taxon>Suillineae</taxon>
        <taxon>Suillaceae</taxon>
        <taxon>Suillus</taxon>
    </lineage>
</organism>
<reference evidence="2" key="2">
    <citation type="submission" date="2015-01" db="EMBL/GenBank/DDBJ databases">
        <title>Evolutionary Origins and Diversification of the Mycorrhizal Mutualists.</title>
        <authorList>
            <consortium name="DOE Joint Genome Institute"/>
            <consortium name="Mycorrhizal Genomics Consortium"/>
            <person name="Kohler A."/>
            <person name="Kuo A."/>
            <person name="Nagy L.G."/>
            <person name="Floudas D."/>
            <person name="Copeland A."/>
            <person name="Barry K.W."/>
            <person name="Cichocki N."/>
            <person name="Veneault-Fourrey C."/>
            <person name="LaButti K."/>
            <person name="Lindquist E.A."/>
            <person name="Lipzen A."/>
            <person name="Lundell T."/>
            <person name="Morin E."/>
            <person name="Murat C."/>
            <person name="Riley R."/>
            <person name="Ohm R."/>
            <person name="Sun H."/>
            <person name="Tunlid A."/>
            <person name="Henrissat B."/>
            <person name="Grigoriev I.V."/>
            <person name="Hibbett D.S."/>
            <person name="Martin F."/>
        </authorList>
    </citation>
    <scope>NUCLEOTIDE SEQUENCE [LARGE SCALE GENOMIC DNA]</scope>
    <source>
        <strain evidence="2">UH-Slu-Lm8-n1</strain>
    </source>
</reference>
<reference evidence="1 2" key="1">
    <citation type="submission" date="2014-04" db="EMBL/GenBank/DDBJ databases">
        <authorList>
            <consortium name="DOE Joint Genome Institute"/>
            <person name="Kuo A."/>
            <person name="Ruytinx J."/>
            <person name="Rineau F."/>
            <person name="Colpaert J."/>
            <person name="Kohler A."/>
            <person name="Nagy L.G."/>
            <person name="Floudas D."/>
            <person name="Copeland A."/>
            <person name="Barry K.W."/>
            <person name="Cichocki N."/>
            <person name="Veneault-Fourrey C."/>
            <person name="LaButti K."/>
            <person name="Lindquist E.A."/>
            <person name="Lipzen A."/>
            <person name="Lundell T."/>
            <person name="Morin E."/>
            <person name="Murat C."/>
            <person name="Sun H."/>
            <person name="Tunlid A."/>
            <person name="Henrissat B."/>
            <person name="Grigoriev I.V."/>
            <person name="Hibbett D.S."/>
            <person name="Martin F."/>
            <person name="Nordberg H.P."/>
            <person name="Cantor M.N."/>
            <person name="Hua S.X."/>
        </authorList>
    </citation>
    <scope>NUCLEOTIDE SEQUENCE [LARGE SCALE GENOMIC DNA]</scope>
    <source>
        <strain evidence="1 2">UH-Slu-Lm8-n1</strain>
    </source>
</reference>
<gene>
    <name evidence="1" type="ORF">CY34DRAFT_477002</name>
</gene>
<accession>A0A0D0AZ06</accession>
<evidence type="ECO:0000313" key="1">
    <source>
        <dbReference type="EMBL" id="KIK37078.1"/>
    </source>
</evidence>
<sequence length="179" mass="19851">MTRFIDSTYRLSCASFTTRLDSARTPISMQDTTITCRILIDYPPPICDSSHAQPGLLRISHLNIALHMALQTTRANVIGFRLKSHITSPRIETKTSSGHLHALRRVGTNLHLLQDTTSLSPHVSLAVGLWCPTYRSVVLSTVCFSNGRSGRLYSAPVLRHADSISWPINLLSHRSCTDT</sequence>
<name>A0A0D0AZ06_9AGAM</name>
<dbReference type="EMBL" id="KN835476">
    <property type="protein sequence ID" value="KIK37078.1"/>
    <property type="molecule type" value="Genomic_DNA"/>
</dbReference>
<evidence type="ECO:0000313" key="2">
    <source>
        <dbReference type="Proteomes" id="UP000054485"/>
    </source>
</evidence>
<keyword evidence="2" id="KW-1185">Reference proteome</keyword>
<dbReference type="HOGENOM" id="CLU_1504418_0_0_1"/>
<proteinExistence type="predicted"/>
<dbReference type="AlphaFoldDB" id="A0A0D0AZ06"/>
<protein>
    <submittedName>
        <fullName evidence="1">Uncharacterized protein</fullName>
    </submittedName>
</protein>